<name>A0A0F9GWU3_9ZZZZ</name>
<dbReference type="EMBL" id="LAZR01016723">
    <property type="protein sequence ID" value="KKM03265.1"/>
    <property type="molecule type" value="Genomic_DNA"/>
</dbReference>
<evidence type="ECO:0000256" key="1">
    <source>
        <dbReference type="SAM" id="Phobius"/>
    </source>
</evidence>
<feature type="transmembrane region" description="Helical" evidence="1">
    <location>
        <begin position="76"/>
        <end position="97"/>
    </location>
</feature>
<comment type="caution">
    <text evidence="2">The sequence shown here is derived from an EMBL/GenBank/DDBJ whole genome shotgun (WGS) entry which is preliminary data.</text>
</comment>
<evidence type="ECO:0000313" key="2">
    <source>
        <dbReference type="EMBL" id="KKM03265.1"/>
    </source>
</evidence>
<organism evidence="2">
    <name type="scientific">marine sediment metagenome</name>
    <dbReference type="NCBI Taxonomy" id="412755"/>
    <lineage>
        <taxon>unclassified sequences</taxon>
        <taxon>metagenomes</taxon>
        <taxon>ecological metagenomes</taxon>
    </lineage>
</organism>
<reference evidence="2" key="1">
    <citation type="journal article" date="2015" name="Nature">
        <title>Complex archaea that bridge the gap between prokaryotes and eukaryotes.</title>
        <authorList>
            <person name="Spang A."/>
            <person name="Saw J.H."/>
            <person name="Jorgensen S.L."/>
            <person name="Zaremba-Niedzwiedzka K."/>
            <person name="Martijn J."/>
            <person name="Lind A.E."/>
            <person name="van Eijk R."/>
            <person name="Schleper C."/>
            <person name="Guy L."/>
            <person name="Ettema T.J."/>
        </authorList>
    </citation>
    <scope>NUCLEOTIDE SEQUENCE</scope>
</reference>
<keyword evidence="1" id="KW-0472">Membrane</keyword>
<feature type="transmembrane region" description="Helical" evidence="1">
    <location>
        <begin position="146"/>
        <end position="166"/>
    </location>
</feature>
<keyword evidence="1" id="KW-1133">Transmembrane helix</keyword>
<dbReference type="AlphaFoldDB" id="A0A0F9GWU3"/>
<sequence>MIKDKEVDEWSEKVKWERLTAEDKKFLIEEANLSHKESINSCESLDTKALVILVICVLSILVISILTLGDIENYGFPVSLLLIPLALSLGSAFWALMTTEYISQGNSPMNHLQEGCSDLILESSIVSKQYYIRVNENLNSMKGGKINFAMIMLYISISIFPLACLYY</sequence>
<feature type="transmembrane region" description="Helical" evidence="1">
    <location>
        <begin position="49"/>
        <end position="69"/>
    </location>
</feature>
<keyword evidence="1" id="KW-0812">Transmembrane</keyword>
<accession>A0A0F9GWU3</accession>
<gene>
    <name evidence="2" type="ORF">LCGC14_1776120</name>
</gene>
<protein>
    <submittedName>
        <fullName evidence="2">Uncharacterized protein</fullName>
    </submittedName>
</protein>
<proteinExistence type="predicted"/>